<dbReference type="AlphaFoldDB" id="A0A0H4VFG0"/>
<keyword evidence="3" id="KW-0406">Ion transport</keyword>
<keyword evidence="3" id="KW-0864">Zinc transport</keyword>
<keyword evidence="4 6" id="KW-1133">Transmembrane helix</keyword>
<dbReference type="STRING" id="1648404.CP97_07000"/>
<dbReference type="GO" id="GO:0005385">
    <property type="term" value="F:zinc ion transmembrane transporter activity"/>
    <property type="evidence" value="ECO:0007669"/>
    <property type="project" value="TreeGrafter"/>
</dbReference>
<evidence type="ECO:0000256" key="6">
    <source>
        <dbReference type="SAM" id="Phobius"/>
    </source>
</evidence>
<dbReference type="SUPFAM" id="SSF161111">
    <property type="entry name" value="Cation efflux protein transmembrane domain-like"/>
    <property type="match status" value="1"/>
</dbReference>
<evidence type="ECO:0000256" key="5">
    <source>
        <dbReference type="ARBA" id="ARBA00023136"/>
    </source>
</evidence>
<keyword evidence="5 6" id="KW-0472">Membrane</keyword>
<dbReference type="PANTHER" id="PTHR11562">
    <property type="entry name" value="CATION EFFLUX PROTEIN/ ZINC TRANSPORTER"/>
    <property type="match status" value="1"/>
</dbReference>
<feature type="transmembrane region" description="Helical" evidence="6">
    <location>
        <begin position="52"/>
        <end position="73"/>
    </location>
</feature>
<feature type="transmembrane region" description="Helical" evidence="6">
    <location>
        <begin position="179"/>
        <end position="197"/>
    </location>
</feature>
<reference evidence="8 9" key="1">
    <citation type="journal article" date="2015" name="Int. J. Syst. Evol. Microbiol.">
        <title>Erythrobacter atlanticus sp. nov., a bacterium from ocean sediment able to degrade polycyclic aromatic hydrocarbons.</title>
        <authorList>
            <person name="Zhuang L."/>
            <person name="Liu Y."/>
            <person name="Wang L."/>
            <person name="Wang W."/>
            <person name="Shao Z."/>
        </authorList>
    </citation>
    <scope>NUCLEOTIDE SEQUENCE [LARGE SCALE GENOMIC DNA]</scope>
    <source>
        <strain evidence="9">s21-N3</strain>
    </source>
</reference>
<proteinExistence type="predicted"/>
<sequence>MSDDCCSSKGSELEQLATQADQRRVLIVVLVINAVMFGVEFAAGMIAGSAALMADATDMLGDALVYAVSLFALSRGDRWKARAALFKGVLILLLGIAILVNVAIKLTSGVPPSSTLMLIFGAMALAANLACLALLWRFRGQDINMASTFECSRNDVINNVGVLAAAGAVAAFASPWPDILIGGLMAAIILRSAVRVLKESVTHLRTRSTDPR</sequence>
<evidence type="ECO:0000256" key="1">
    <source>
        <dbReference type="ARBA" id="ARBA00004141"/>
    </source>
</evidence>
<accession>A0A0H4VFG0</accession>
<dbReference type="KEGG" id="ery:CP97_07000"/>
<protein>
    <submittedName>
        <fullName evidence="8">Cobalt-zinc-cadmium resistance protein CzcD</fullName>
    </submittedName>
</protein>
<feature type="transmembrane region" description="Helical" evidence="6">
    <location>
        <begin position="85"/>
        <end position="104"/>
    </location>
</feature>
<dbReference type="InterPro" id="IPR050681">
    <property type="entry name" value="CDF/SLC30A"/>
</dbReference>
<dbReference type="PATRIC" id="fig|1648404.4.peg.1456"/>
<feature type="transmembrane region" description="Helical" evidence="6">
    <location>
        <begin position="116"/>
        <end position="136"/>
    </location>
</feature>
<evidence type="ECO:0000256" key="2">
    <source>
        <dbReference type="ARBA" id="ARBA00022692"/>
    </source>
</evidence>
<dbReference type="InterPro" id="IPR058533">
    <property type="entry name" value="Cation_efflux_TM"/>
</dbReference>
<dbReference type="RefSeq" id="WP_048885344.1">
    <property type="nucleotide sequence ID" value="NZ_CP011310.1"/>
</dbReference>
<gene>
    <name evidence="8" type="ORF">CP97_07000</name>
</gene>
<name>A0A0H4VFG0_9SPHN</name>
<organism evidence="8 9">
    <name type="scientific">Aurantiacibacter atlanticus</name>
    <dbReference type="NCBI Taxonomy" id="1648404"/>
    <lineage>
        <taxon>Bacteria</taxon>
        <taxon>Pseudomonadati</taxon>
        <taxon>Pseudomonadota</taxon>
        <taxon>Alphaproteobacteria</taxon>
        <taxon>Sphingomonadales</taxon>
        <taxon>Erythrobacteraceae</taxon>
        <taxon>Aurantiacibacter</taxon>
    </lineage>
</organism>
<dbReference type="GO" id="GO:0005886">
    <property type="term" value="C:plasma membrane"/>
    <property type="evidence" value="ECO:0007669"/>
    <property type="project" value="TreeGrafter"/>
</dbReference>
<dbReference type="PANTHER" id="PTHR11562:SF17">
    <property type="entry name" value="RE54080P-RELATED"/>
    <property type="match status" value="1"/>
</dbReference>
<keyword evidence="9" id="KW-1185">Reference proteome</keyword>
<evidence type="ECO:0000313" key="8">
    <source>
        <dbReference type="EMBL" id="AKQ41824.1"/>
    </source>
</evidence>
<feature type="transmembrane region" description="Helical" evidence="6">
    <location>
        <begin position="25"/>
        <end position="46"/>
    </location>
</feature>
<evidence type="ECO:0000259" key="7">
    <source>
        <dbReference type="Pfam" id="PF01545"/>
    </source>
</evidence>
<evidence type="ECO:0000256" key="4">
    <source>
        <dbReference type="ARBA" id="ARBA00022989"/>
    </source>
</evidence>
<dbReference type="OrthoDB" id="9799649at2"/>
<feature type="transmembrane region" description="Helical" evidence="6">
    <location>
        <begin position="156"/>
        <end position="173"/>
    </location>
</feature>
<dbReference type="EMBL" id="CP011310">
    <property type="protein sequence ID" value="AKQ41824.1"/>
    <property type="molecule type" value="Genomic_DNA"/>
</dbReference>
<reference evidence="9" key="2">
    <citation type="submission" date="2015-04" db="EMBL/GenBank/DDBJ databases">
        <title>The complete genome sequence of Erythrobacter sp. s21-N3.</title>
        <authorList>
            <person name="Zhuang L."/>
            <person name="Liu Y."/>
            <person name="Shao Z."/>
        </authorList>
    </citation>
    <scope>NUCLEOTIDE SEQUENCE [LARGE SCALE GENOMIC DNA]</scope>
    <source>
        <strain evidence="9">s21-N3</strain>
    </source>
</reference>
<keyword evidence="3" id="KW-0862">Zinc</keyword>
<dbReference type="Proteomes" id="UP000059113">
    <property type="component" value="Chromosome"/>
</dbReference>
<evidence type="ECO:0000256" key="3">
    <source>
        <dbReference type="ARBA" id="ARBA00022906"/>
    </source>
</evidence>
<dbReference type="Pfam" id="PF01545">
    <property type="entry name" value="Cation_efflux"/>
    <property type="match status" value="1"/>
</dbReference>
<keyword evidence="2 6" id="KW-0812">Transmembrane</keyword>
<comment type="subcellular location">
    <subcellularLocation>
        <location evidence="1">Membrane</location>
        <topology evidence="1">Multi-pass membrane protein</topology>
    </subcellularLocation>
</comment>
<feature type="domain" description="Cation efflux protein transmembrane" evidence="7">
    <location>
        <begin position="26"/>
        <end position="204"/>
    </location>
</feature>
<keyword evidence="3" id="KW-0813">Transport</keyword>
<evidence type="ECO:0000313" key="9">
    <source>
        <dbReference type="Proteomes" id="UP000059113"/>
    </source>
</evidence>
<dbReference type="Gene3D" id="1.20.1510.10">
    <property type="entry name" value="Cation efflux protein transmembrane domain"/>
    <property type="match status" value="1"/>
</dbReference>
<dbReference type="InterPro" id="IPR027469">
    <property type="entry name" value="Cation_efflux_TMD_sf"/>
</dbReference>